<reference evidence="2 3" key="1">
    <citation type="submission" date="2018-11" db="EMBL/GenBank/DDBJ databases">
        <title>Vibrio LJC006 sp. nov., isolated from seawater during the bloom of the enteromorpha.</title>
        <authorList>
            <person name="Liang J."/>
        </authorList>
    </citation>
    <scope>NUCLEOTIDE SEQUENCE [LARGE SCALE GENOMIC DNA]</scope>
    <source>
        <strain evidence="2 3">LJC006</strain>
    </source>
</reference>
<dbReference type="Proteomes" id="UP000281112">
    <property type="component" value="Unassembled WGS sequence"/>
</dbReference>
<gene>
    <name evidence="2" type="ORF">EES38_13525</name>
</gene>
<dbReference type="AlphaFoldDB" id="A0A3N9TET3"/>
<protein>
    <submittedName>
        <fullName evidence="2">Uncharacterized protein</fullName>
    </submittedName>
</protein>
<evidence type="ECO:0000313" key="2">
    <source>
        <dbReference type="EMBL" id="RQW62741.1"/>
    </source>
</evidence>
<feature type="signal peptide" evidence="1">
    <location>
        <begin position="1"/>
        <end position="22"/>
    </location>
</feature>
<comment type="caution">
    <text evidence="2">The sequence shown here is derived from an EMBL/GenBank/DDBJ whole genome shotgun (WGS) entry which is preliminary data.</text>
</comment>
<keyword evidence="1" id="KW-0732">Signal</keyword>
<accession>A0A3N9TET3</accession>
<proteinExistence type="predicted"/>
<dbReference type="RefSeq" id="WP_124937734.1">
    <property type="nucleotide sequence ID" value="NZ_RJVQ01000005.1"/>
</dbReference>
<organism evidence="2 3">
    <name type="scientific">Vibrio viridaestus</name>
    <dbReference type="NCBI Taxonomy" id="2487322"/>
    <lineage>
        <taxon>Bacteria</taxon>
        <taxon>Pseudomonadati</taxon>
        <taxon>Pseudomonadota</taxon>
        <taxon>Gammaproteobacteria</taxon>
        <taxon>Vibrionales</taxon>
        <taxon>Vibrionaceae</taxon>
        <taxon>Vibrio</taxon>
    </lineage>
</organism>
<evidence type="ECO:0000313" key="3">
    <source>
        <dbReference type="Proteomes" id="UP000281112"/>
    </source>
</evidence>
<evidence type="ECO:0000256" key="1">
    <source>
        <dbReference type="SAM" id="SignalP"/>
    </source>
</evidence>
<name>A0A3N9TET3_9VIBR</name>
<keyword evidence="3" id="KW-1185">Reference proteome</keyword>
<sequence length="140" mass="15214">MQKTLYSTSLMLILLLSFSVKAQQTNMFERQQGYVVNSGSLNSDLPQKNLVSQHQGAREFQNQYGLTLGMSAYVVSSAADNFEGDNLQPEDWNNVVMSAALSSLSQYALSLADPRGNMSNVSVSPIINKEGVGVAVSVKF</sequence>
<feature type="chain" id="PRO_5018175580" evidence="1">
    <location>
        <begin position="23"/>
        <end position="140"/>
    </location>
</feature>
<dbReference type="EMBL" id="RJVQ01000005">
    <property type="protein sequence ID" value="RQW62741.1"/>
    <property type="molecule type" value="Genomic_DNA"/>
</dbReference>